<sequence length="108" mass="12831">MFLLYLKELKFLITLCSEIHINSAQGMYSTSIKFDHMNHSHISLSLRNFLFFSSPYPRYFYYYLNERPILFFGRAVSFGVPPSNERLPFSSRLLSLNPKIIHSLKFHF</sequence>
<dbReference type="EMBL" id="HBUF01488099">
    <property type="protein sequence ID" value="CAG6745228.1"/>
    <property type="molecule type" value="Transcribed_RNA"/>
</dbReference>
<evidence type="ECO:0000313" key="1">
    <source>
        <dbReference type="EMBL" id="CAG6745228.1"/>
    </source>
</evidence>
<dbReference type="AlphaFoldDB" id="A0A8D9E915"/>
<protein>
    <submittedName>
        <fullName evidence="1">Uncharacterized protein</fullName>
    </submittedName>
</protein>
<reference evidence="1" key="1">
    <citation type="submission" date="2021-05" db="EMBL/GenBank/DDBJ databases">
        <authorList>
            <person name="Alioto T."/>
            <person name="Alioto T."/>
            <person name="Gomez Garrido J."/>
        </authorList>
    </citation>
    <scope>NUCLEOTIDE SEQUENCE</scope>
</reference>
<organism evidence="1">
    <name type="scientific">Cacopsylla melanoneura</name>
    <dbReference type="NCBI Taxonomy" id="428564"/>
    <lineage>
        <taxon>Eukaryota</taxon>
        <taxon>Metazoa</taxon>
        <taxon>Ecdysozoa</taxon>
        <taxon>Arthropoda</taxon>
        <taxon>Hexapoda</taxon>
        <taxon>Insecta</taxon>
        <taxon>Pterygota</taxon>
        <taxon>Neoptera</taxon>
        <taxon>Paraneoptera</taxon>
        <taxon>Hemiptera</taxon>
        <taxon>Sternorrhyncha</taxon>
        <taxon>Psylloidea</taxon>
        <taxon>Psyllidae</taxon>
        <taxon>Psyllinae</taxon>
        <taxon>Cacopsylla</taxon>
    </lineage>
</organism>
<name>A0A8D9E915_9HEMI</name>
<accession>A0A8D9E915</accession>
<proteinExistence type="predicted"/>